<dbReference type="RefSeq" id="WP_045884023.1">
    <property type="nucleotide sequence ID" value="NZ_CP011110.1"/>
</dbReference>
<dbReference type="Proteomes" id="UP000032748">
    <property type="component" value="Chromosome"/>
</dbReference>
<dbReference type="PROSITE" id="PS51819">
    <property type="entry name" value="VOC"/>
    <property type="match status" value="1"/>
</dbReference>
<dbReference type="KEGG" id="pcz:PCL1606_37320"/>
<organism evidence="2 3">
    <name type="scientific">Pseudomonas chlororaphis</name>
    <dbReference type="NCBI Taxonomy" id="587753"/>
    <lineage>
        <taxon>Bacteria</taxon>
        <taxon>Pseudomonadati</taxon>
        <taxon>Pseudomonadota</taxon>
        <taxon>Gammaproteobacteria</taxon>
        <taxon>Pseudomonadales</taxon>
        <taxon>Pseudomonadaceae</taxon>
        <taxon>Pseudomonas</taxon>
    </lineage>
</organism>
<dbReference type="PATRIC" id="fig|587753.10.peg.3719"/>
<evidence type="ECO:0000313" key="3">
    <source>
        <dbReference type="Proteomes" id="UP000032748"/>
    </source>
</evidence>
<evidence type="ECO:0000259" key="1">
    <source>
        <dbReference type="PROSITE" id="PS51819"/>
    </source>
</evidence>
<dbReference type="Pfam" id="PF00903">
    <property type="entry name" value="Glyoxalase"/>
    <property type="match status" value="1"/>
</dbReference>
<protein>
    <submittedName>
        <fullName evidence="2">Glyoxalase</fullName>
    </submittedName>
</protein>
<proteinExistence type="predicted"/>
<gene>
    <name evidence="2" type="ORF">PCL1606_37320</name>
</gene>
<dbReference type="SUPFAM" id="SSF54593">
    <property type="entry name" value="Glyoxalase/Bleomycin resistance protein/Dihydroxybiphenyl dioxygenase"/>
    <property type="match status" value="1"/>
</dbReference>
<dbReference type="InterPro" id="IPR050383">
    <property type="entry name" value="GlyoxalaseI/FosfomycinResist"/>
</dbReference>
<name>A0A0D5Y1H7_9PSED</name>
<dbReference type="InterPro" id="IPR029068">
    <property type="entry name" value="Glyas_Bleomycin-R_OHBP_Dase"/>
</dbReference>
<dbReference type="InterPro" id="IPR037523">
    <property type="entry name" value="VOC_core"/>
</dbReference>
<dbReference type="PANTHER" id="PTHR21366">
    <property type="entry name" value="GLYOXALASE FAMILY PROTEIN"/>
    <property type="match status" value="1"/>
</dbReference>
<dbReference type="InterPro" id="IPR004360">
    <property type="entry name" value="Glyas_Fos-R_dOase_dom"/>
</dbReference>
<dbReference type="Gene3D" id="3.10.180.10">
    <property type="entry name" value="2,3-Dihydroxybiphenyl 1,2-Dioxygenase, domain 1"/>
    <property type="match status" value="1"/>
</dbReference>
<feature type="domain" description="VOC" evidence="1">
    <location>
        <begin position="2"/>
        <end position="127"/>
    </location>
</feature>
<evidence type="ECO:0000313" key="2">
    <source>
        <dbReference type="EMBL" id="AKA25183.1"/>
    </source>
</evidence>
<dbReference type="AlphaFoldDB" id="A0A0D5Y1H7"/>
<sequence length="130" mass="13954">MKFAYTILYVPDVSASLAFFNRAFGLPTRFLHESGTYGELETGATALAFAAHELAGMNFDGGHVEAHRSVKPLGMEIGLVCEDVYTAHQRALDAGASELSAPSEKPWGQVVSYVRCPDGMLVELCTAVQA</sequence>
<dbReference type="EMBL" id="CP011110">
    <property type="protein sequence ID" value="AKA25183.1"/>
    <property type="molecule type" value="Genomic_DNA"/>
</dbReference>
<dbReference type="OrthoDB" id="9798430at2"/>
<accession>A0A0D5Y1H7</accession>
<dbReference type="PANTHER" id="PTHR21366:SF22">
    <property type="entry name" value="VOC DOMAIN-CONTAINING PROTEIN"/>
    <property type="match status" value="1"/>
</dbReference>
<reference evidence="2 3" key="1">
    <citation type="journal article" date="2015" name="Mol. Plant Microbe Interact.">
        <title>Comparative Genomic Analysis of Pseudomonas chlororaphis PCL1606 Reveals New Insight into Antifungal Compounds Involved in Biocontrol.</title>
        <authorList>
            <person name="Calderon C.E."/>
            <person name="Ramos C."/>
            <person name="de Vicente A."/>
            <person name="Cazorla F.M."/>
        </authorList>
    </citation>
    <scope>NUCLEOTIDE SEQUENCE [LARGE SCALE GENOMIC DNA]</scope>
    <source>
        <strain evidence="2 3">PCL1606</strain>
    </source>
</reference>